<feature type="transmembrane region" description="Helical" evidence="2">
    <location>
        <begin position="225"/>
        <end position="244"/>
    </location>
</feature>
<dbReference type="OrthoDB" id="2131401at2759"/>
<dbReference type="AlphaFoldDB" id="A0A9P6HBC8"/>
<proteinExistence type="predicted"/>
<gene>
    <name evidence="3" type="ORF">BJ322DRAFT_1110484</name>
</gene>
<evidence type="ECO:0000256" key="2">
    <source>
        <dbReference type="SAM" id="Phobius"/>
    </source>
</evidence>
<evidence type="ECO:0008006" key="5">
    <source>
        <dbReference type="Google" id="ProtNLM"/>
    </source>
</evidence>
<dbReference type="EMBL" id="WIUZ02000011">
    <property type="protein sequence ID" value="KAF9782602.1"/>
    <property type="molecule type" value="Genomic_DNA"/>
</dbReference>
<feature type="region of interest" description="Disordered" evidence="1">
    <location>
        <begin position="132"/>
        <end position="167"/>
    </location>
</feature>
<keyword evidence="4" id="KW-1185">Reference proteome</keyword>
<keyword evidence="2" id="KW-0812">Transmembrane</keyword>
<feature type="compositionally biased region" description="Polar residues" evidence="1">
    <location>
        <begin position="132"/>
        <end position="143"/>
    </location>
</feature>
<sequence>MSDMENVPTPSWPSLYSVSKELTPVQHTPPLQPRGHYLTDPNGTSSSALLSGRVRAPRLDNAFFAVLKLTGSTEVFKFTLYWTFVLYVPPFVLAGVYAFLNISIPPSHTAFYNNPITRPMYLRTRTKISTDDASSYVPVSTLNPDRDRPRAGSGEPGAPGGNEALTVPRPNRVKKTNAKRSRLISSILIFLAFIVFGLAGAVLSSAVLAYILVGLYKAGSFYISTWIPFIWAFLHVCVGFLSMWPSVIDFI</sequence>
<organism evidence="3 4">
    <name type="scientific">Thelephora terrestris</name>
    <dbReference type="NCBI Taxonomy" id="56493"/>
    <lineage>
        <taxon>Eukaryota</taxon>
        <taxon>Fungi</taxon>
        <taxon>Dikarya</taxon>
        <taxon>Basidiomycota</taxon>
        <taxon>Agaricomycotina</taxon>
        <taxon>Agaricomycetes</taxon>
        <taxon>Thelephorales</taxon>
        <taxon>Thelephoraceae</taxon>
        <taxon>Thelephora</taxon>
    </lineage>
</organism>
<keyword evidence="2" id="KW-0472">Membrane</keyword>
<evidence type="ECO:0000313" key="3">
    <source>
        <dbReference type="EMBL" id="KAF9782602.1"/>
    </source>
</evidence>
<evidence type="ECO:0000256" key="1">
    <source>
        <dbReference type="SAM" id="MobiDB-lite"/>
    </source>
</evidence>
<evidence type="ECO:0000313" key="4">
    <source>
        <dbReference type="Proteomes" id="UP000736335"/>
    </source>
</evidence>
<reference evidence="3" key="2">
    <citation type="submission" date="2020-11" db="EMBL/GenBank/DDBJ databases">
        <authorList>
            <consortium name="DOE Joint Genome Institute"/>
            <person name="Kuo A."/>
            <person name="Miyauchi S."/>
            <person name="Kiss E."/>
            <person name="Drula E."/>
            <person name="Kohler A."/>
            <person name="Sanchez-Garcia M."/>
            <person name="Andreopoulos B."/>
            <person name="Barry K.W."/>
            <person name="Bonito G."/>
            <person name="Buee M."/>
            <person name="Carver A."/>
            <person name="Chen C."/>
            <person name="Cichocki N."/>
            <person name="Clum A."/>
            <person name="Culley D."/>
            <person name="Crous P.W."/>
            <person name="Fauchery L."/>
            <person name="Girlanda M."/>
            <person name="Hayes R."/>
            <person name="Keri Z."/>
            <person name="Labutti K."/>
            <person name="Lipzen A."/>
            <person name="Lombard V."/>
            <person name="Magnuson J."/>
            <person name="Maillard F."/>
            <person name="Morin E."/>
            <person name="Murat C."/>
            <person name="Nolan M."/>
            <person name="Ohm R."/>
            <person name="Pangilinan J."/>
            <person name="Pereira M."/>
            <person name="Perotto S."/>
            <person name="Peter M."/>
            <person name="Riley R."/>
            <person name="Sitrit Y."/>
            <person name="Stielow B."/>
            <person name="Szollosi G."/>
            <person name="Zifcakova L."/>
            <person name="Stursova M."/>
            <person name="Spatafora J.W."/>
            <person name="Tedersoo L."/>
            <person name="Vaario L.-M."/>
            <person name="Yamada A."/>
            <person name="Yan M."/>
            <person name="Wang P."/>
            <person name="Xu J."/>
            <person name="Bruns T."/>
            <person name="Baldrian P."/>
            <person name="Vilgalys R."/>
            <person name="Henrissat B."/>
            <person name="Grigoriev I.V."/>
            <person name="Hibbett D."/>
            <person name="Nagy L.G."/>
            <person name="Martin F.M."/>
        </authorList>
    </citation>
    <scope>NUCLEOTIDE SEQUENCE</scope>
    <source>
        <strain evidence="3">UH-Tt-Lm1</strain>
    </source>
</reference>
<feature type="transmembrane region" description="Helical" evidence="2">
    <location>
        <begin position="80"/>
        <end position="100"/>
    </location>
</feature>
<protein>
    <recommendedName>
        <fullName evidence="5">Integral membrane protein</fullName>
    </recommendedName>
</protein>
<name>A0A9P6HBC8_9AGAM</name>
<feature type="transmembrane region" description="Helical" evidence="2">
    <location>
        <begin position="183"/>
        <end position="213"/>
    </location>
</feature>
<reference evidence="3" key="1">
    <citation type="journal article" date="2020" name="Nat. Commun.">
        <title>Large-scale genome sequencing of mycorrhizal fungi provides insights into the early evolution of symbiotic traits.</title>
        <authorList>
            <person name="Miyauchi S."/>
            <person name="Kiss E."/>
            <person name="Kuo A."/>
            <person name="Drula E."/>
            <person name="Kohler A."/>
            <person name="Sanchez-Garcia M."/>
            <person name="Morin E."/>
            <person name="Andreopoulos B."/>
            <person name="Barry K.W."/>
            <person name="Bonito G."/>
            <person name="Buee M."/>
            <person name="Carver A."/>
            <person name="Chen C."/>
            <person name="Cichocki N."/>
            <person name="Clum A."/>
            <person name="Culley D."/>
            <person name="Crous P.W."/>
            <person name="Fauchery L."/>
            <person name="Girlanda M."/>
            <person name="Hayes R.D."/>
            <person name="Keri Z."/>
            <person name="LaButti K."/>
            <person name="Lipzen A."/>
            <person name="Lombard V."/>
            <person name="Magnuson J."/>
            <person name="Maillard F."/>
            <person name="Murat C."/>
            <person name="Nolan M."/>
            <person name="Ohm R.A."/>
            <person name="Pangilinan J."/>
            <person name="Pereira M.F."/>
            <person name="Perotto S."/>
            <person name="Peter M."/>
            <person name="Pfister S."/>
            <person name="Riley R."/>
            <person name="Sitrit Y."/>
            <person name="Stielow J.B."/>
            <person name="Szollosi G."/>
            <person name="Zifcakova L."/>
            <person name="Stursova M."/>
            <person name="Spatafora J.W."/>
            <person name="Tedersoo L."/>
            <person name="Vaario L.M."/>
            <person name="Yamada A."/>
            <person name="Yan M."/>
            <person name="Wang P."/>
            <person name="Xu J."/>
            <person name="Bruns T."/>
            <person name="Baldrian P."/>
            <person name="Vilgalys R."/>
            <person name="Dunand C."/>
            <person name="Henrissat B."/>
            <person name="Grigoriev I.V."/>
            <person name="Hibbett D."/>
            <person name="Nagy L.G."/>
            <person name="Martin F.M."/>
        </authorList>
    </citation>
    <scope>NUCLEOTIDE SEQUENCE</scope>
    <source>
        <strain evidence="3">UH-Tt-Lm1</strain>
    </source>
</reference>
<keyword evidence="2" id="KW-1133">Transmembrane helix</keyword>
<accession>A0A9P6HBC8</accession>
<dbReference type="Proteomes" id="UP000736335">
    <property type="component" value="Unassembled WGS sequence"/>
</dbReference>
<comment type="caution">
    <text evidence="3">The sequence shown here is derived from an EMBL/GenBank/DDBJ whole genome shotgun (WGS) entry which is preliminary data.</text>
</comment>